<dbReference type="STRING" id="651661.SAMN05660293_03104"/>
<dbReference type="Proteomes" id="UP000190897">
    <property type="component" value="Unassembled WGS sequence"/>
</dbReference>
<dbReference type="RefSeq" id="WP_082215626.1">
    <property type="nucleotide sequence ID" value="NZ_FUZA01000003.1"/>
</dbReference>
<sequence>MNYSIKIAGLFLFGMAITSCLKDDINLDPDKSTNMVEFKNPSSFISPSGSTYSLYTQAFDLAEENEYPITVSYSGAHVAPEDIRVTIGLDTAAITQYNTEQETHFDLITPDLYTFPAEVVIPKGQRTAVVPIKVKSSKFDFSKAYVLPISIRSVSTGTVSGNFGTILLSLNAKNKYDGNYTVTATAPMVDKTNELLSGYYPLNSDLHTTGANSVVMYCITYLEGLEGHPIKSKNAETGAITDSYYGSFAPVFTMDATGKVISVTNFYGQPAGNGRSARLDPTGVNKFTVNADGSKTLEVKYVMQQAGPTDRTFFSEKWTFLAPR</sequence>
<name>A0A1T5FEC0_9BACT</name>
<protein>
    <recommendedName>
        <fullName evidence="1">BT-3987-like N-terminal domain-containing protein</fullName>
    </recommendedName>
</protein>
<reference evidence="3" key="1">
    <citation type="submission" date="2017-02" db="EMBL/GenBank/DDBJ databases">
        <authorList>
            <person name="Varghese N."/>
            <person name="Submissions S."/>
        </authorList>
    </citation>
    <scope>NUCLEOTIDE SEQUENCE [LARGE SCALE GENOMIC DNA]</scope>
    <source>
        <strain evidence="3">DSM 22270</strain>
    </source>
</reference>
<evidence type="ECO:0000313" key="2">
    <source>
        <dbReference type="EMBL" id="SKB94524.1"/>
    </source>
</evidence>
<dbReference type="InterPro" id="IPR013728">
    <property type="entry name" value="BT_3987-like_N"/>
</dbReference>
<evidence type="ECO:0000313" key="3">
    <source>
        <dbReference type="Proteomes" id="UP000190897"/>
    </source>
</evidence>
<dbReference type="AlphaFoldDB" id="A0A1T5FEC0"/>
<feature type="domain" description="BT-3987-like N-terminal" evidence="1">
    <location>
        <begin position="48"/>
        <end position="156"/>
    </location>
</feature>
<accession>A0A1T5FEC0</accession>
<keyword evidence="3" id="KW-1185">Reference proteome</keyword>
<evidence type="ECO:0000259" key="1">
    <source>
        <dbReference type="Pfam" id="PF08522"/>
    </source>
</evidence>
<gene>
    <name evidence="2" type="ORF">SAMN05660293_03104</name>
</gene>
<dbReference type="Pfam" id="PF08522">
    <property type="entry name" value="BT_3987-like_N"/>
    <property type="match status" value="1"/>
</dbReference>
<proteinExistence type="predicted"/>
<organism evidence="2 3">
    <name type="scientific">Dyadobacter psychrophilus</name>
    <dbReference type="NCBI Taxonomy" id="651661"/>
    <lineage>
        <taxon>Bacteria</taxon>
        <taxon>Pseudomonadati</taxon>
        <taxon>Bacteroidota</taxon>
        <taxon>Cytophagia</taxon>
        <taxon>Cytophagales</taxon>
        <taxon>Spirosomataceae</taxon>
        <taxon>Dyadobacter</taxon>
    </lineage>
</organism>
<dbReference type="OrthoDB" id="740324at2"/>
<dbReference type="EMBL" id="FUZA01000003">
    <property type="protein sequence ID" value="SKB94524.1"/>
    <property type="molecule type" value="Genomic_DNA"/>
</dbReference>
<dbReference type="PROSITE" id="PS51257">
    <property type="entry name" value="PROKAR_LIPOPROTEIN"/>
    <property type="match status" value="1"/>
</dbReference>
<dbReference type="Gene3D" id="2.60.40.1740">
    <property type="entry name" value="hypothetical protein (bacova_03559)"/>
    <property type="match status" value="1"/>
</dbReference>